<sequence length="214" mass="23234">MKIPKQMVLGIALFLLLSGCTQQQPPGNGSEPENGGASPEKFCSNATGYKTSELELDSGEKLIQLDQNSSELLWNRLAENPAAVSELSDLSCLEILSLSYTGVNDLTALSGLTKLKSLYLKGTAIGDLRGISGFTSLKQLYLSDTNVSDISIAKNFKELEVLDLWGTNVSDVSSLRGLDKLKEVYLPETNVSQQDCESLKEQLPETEIICPEDI</sequence>
<dbReference type="PANTHER" id="PTHR12904:SF23">
    <property type="entry name" value="PROTEIN ZER-1 HOMOLOG"/>
    <property type="match status" value="1"/>
</dbReference>
<accession>A0A7J4IWS5</accession>
<dbReference type="Pfam" id="PF12799">
    <property type="entry name" value="LRR_4"/>
    <property type="match status" value="1"/>
</dbReference>
<dbReference type="Proteomes" id="UP000683213">
    <property type="component" value="Unassembled WGS sequence"/>
</dbReference>
<dbReference type="Proteomes" id="UP000577419">
    <property type="component" value="Unassembled WGS sequence"/>
</dbReference>
<protein>
    <recommendedName>
        <fullName evidence="6">Leucine-rich repeat domain-containing protein</fullName>
    </recommendedName>
</protein>
<evidence type="ECO:0008006" key="6">
    <source>
        <dbReference type="Google" id="ProtNLM"/>
    </source>
</evidence>
<dbReference type="InterPro" id="IPR025875">
    <property type="entry name" value="Leu-rich_rpt_4"/>
</dbReference>
<dbReference type="SUPFAM" id="SSF52058">
    <property type="entry name" value="L domain-like"/>
    <property type="match status" value="1"/>
</dbReference>
<dbReference type="AlphaFoldDB" id="A0A7J4IWS5"/>
<evidence type="ECO:0000313" key="4">
    <source>
        <dbReference type="EMBL" id="MBS3058879.1"/>
    </source>
</evidence>
<evidence type="ECO:0000256" key="1">
    <source>
        <dbReference type="ARBA" id="ARBA00022614"/>
    </source>
</evidence>
<keyword evidence="1" id="KW-0433">Leucine-rich repeat</keyword>
<dbReference type="EMBL" id="DUFG01000025">
    <property type="protein sequence ID" value="HIH08715.1"/>
    <property type="molecule type" value="Genomic_DNA"/>
</dbReference>
<dbReference type="PROSITE" id="PS51257">
    <property type="entry name" value="PROKAR_LIPOPROTEIN"/>
    <property type="match status" value="1"/>
</dbReference>
<keyword evidence="2" id="KW-0677">Repeat</keyword>
<gene>
    <name evidence="3" type="ORF">HA237_05095</name>
    <name evidence="4" type="ORF">J4224_00450</name>
</gene>
<evidence type="ECO:0000313" key="3">
    <source>
        <dbReference type="EMBL" id="HIH08715.1"/>
    </source>
</evidence>
<evidence type="ECO:0000313" key="5">
    <source>
        <dbReference type="Proteomes" id="UP000577419"/>
    </source>
</evidence>
<dbReference type="InterPro" id="IPR051341">
    <property type="entry name" value="Zyg-11_UBL_adapter"/>
</dbReference>
<dbReference type="EMBL" id="JAGVWF010000006">
    <property type="protein sequence ID" value="MBS3058879.1"/>
    <property type="molecule type" value="Genomic_DNA"/>
</dbReference>
<dbReference type="InterPro" id="IPR032675">
    <property type="entry name" value="LRR_dom_sf"/>
</dbReference>
<proteinExistence type="predicted"/>
<organism evidence="3 5">
    <name type="scientific">Candidatus Iainarchaeum sp</name>
    <dbReference type="NCBI Taxonomy" id="3101447"/>
    <lineage>
        <taxon>Archaea</taxon>
        <taxon>Candidatus Iainarchaeota</taxon>
        <taxon>Candidatus Iainarchaeia</taxon>
        <taxon>Candidatus Iainarchaeales</taxon>
        <taxon>Candidatus Iainarchaeaceae</taxon>
        <taxon>Candidatus Iainarchaeum</taxon>
    </lineage>
</organism>
<name>A0A7J4IWS5_9ARCH</name>
<dbReference type="Gene3D" id="3.80.10.10">
    <property type="entry name" value="Ribonuclease Inhibitor"/>
    <property type="match status" value="1"/>
</dbReference>
<evidence type="ECO:0000256" key="2">
    <source>
        <dbReference type="ARBA" id="ARBA00022737"/>
    </source>
</evidence>
<reference evidence="4" key="3">
    <citation type="submission" date="2021-05" db="EMBL/GenBank/DDBJ databases">
        <title>Protein family content uncovers lineage relationships and bacterial pathway maintenance mechanisms in DPANN archaea.</title>
        <authorList>
            <person name="Castelle C.J."/>
            <person name="Meheust R."/>
            <person name="Jaffe A.L."/>
            <person name="Seitz K."/>
            <person name="Gong X."/>
            <person name="Baker B.J."/>
            <person name="Banfield J.F."/>
        </authorList>
    </citation>
    <scope>NUCLEOTIDE SEQUENCE</scope>
    <source>
        <strain evidence="4">RIFCSPHIGHO2_01_FULL_GW2011_AR10_43_9</strain>
    </source>
</reference>
<comment type="caution">
    <text evidence="3">The sequence shown here is derived from an EMBL/GenBank/DDBJ whole genome shotgun (WGS) entry which is preliminary data.</text>
</comment>
<dbReference type="PANTHER" id="PTHR12904">
    <property type="match status" value="1"/>
</dbReference>
<reference evidence="3" key="1">
    <citation type="journal article" date="2020" name="bioRxiv">
        <title>A rank-normalized archaeal taxonomy based on genome phylogeny resolves widespread incomplete and uneven classifications.</title>
        <authorList>
            <person name="Rinke C."/>
            <person name="Chuvochina M."/>
            <person name="Mussig A.J."/>
            <person name="Chaumeil P.-A."/>
            <person name="Waite D.W."/>
            <person name="Whitman W.B."/>
            <person name="Parks D.H."/>
            <person name="Hugenholtz P."/>
        </authorList>
    </citation>
    <scope>NUCLEOTIDE SEQUENCE</scope>
    <source>
        <strain evidence="3">UBA10011</strain>
    </source>
</reference>
<reference evidence="4" key="2">
    <citation type="submission" date="2021-03" db="EMBL/GenBank/DDBJ databases">
        <authorList>
            <person name="Jaffe A."/>
        </authorList>
    </citation>
    <scope>NUCLEOTIDE SEQUENCE</scope>
    <source>
        <strain evidence="4">RIFCSPHIGHO2_01_FULL_GW2011_AR10_43_9</strain>
    </source>
</reference>